<gene>
    <name evidence="2" type="ORF">GDO81_025009</name>
</gene>
<dbReference type="EMBL" id="WNYA01033416">
    <property type="protein sequence ID" value="KAG8537147.1"/>
    <property type="molecule type" value="Genomic_DNA"/>
</dbReference>
<organism evidence="2 3">
    <name type="scientific">Engystomops pustulosus</name>
    <name type="common">Tungara frog</name>
    <name type="synonym">Physalaemus pustulosus</name>
    <dbReference type="NCBI Taxonomy" id="76066"/>
    <lineage>
        <taxon>Eukaryota</taxon>
        <taxon>Metazoa</taxon>
        <taxon>Chordata</taxon>
        <taxon>Craniata</taxon>
        <taxon>Vertebrata</taxon>
        <taxon>Euteleostomi</taxon>
        <taxon>Amphibia</taxon>
        <taxon>Batrachia</taxon>
        <taxon>Anura</taxon>
        <taxon>Neobatrachia</taxon>
        <taxon>Hyloidea</taxon>
        <taxon>Leptodactylidae</taxon>
        <taxon>Leiuperinae</taxon>
        <taxon>Engystomops</taxon>
    </lineage>
</organism>
<evidence type="ECO:0000313" key="3">
    <source>
        <dbReference type="Proteomes" id="UP000824782"/>
    </source>
</evidence>
<evidence type="ECO:0000313" key="2">
    <source>
        <dbReference type="EMBL" id="KAG8537147.1"/>
    </source>
</evidence>
<evidence type="ECO:0000256" key="1">
    <source>
        <dbReference type="SAM" id="MobiDB-lite"/>
    </source>
</evidence>
<protein>
    <submittedName>
        <fullName evidence="2">Uncharacterized protein</fullName>
    </submittedName>
</protein>
<proteinExistence type="predicted"/>
<comment type="caution">
    <text evidence="2">The sequence shown here is derived from an EMBL/GenBank/DDBJ whole genome shotgun (WGS) entry which is preliminary data.</text>
</comment>
<reference evidence="2" key="1">
    <citation type="thesis" date="2020" institute="ProQuest LLC" country="789 East Eisenhower Parkway, Ann Arbor, MI, USA">
        <title>Comparative Genomics and Chromosome Evolution.</title>
        <authorList>
            <person name="Mudd A.B."/>
        </authorList>
    </citation>
    <scope>NUCLEOTIDE SEQUENCE</scope>
    <source>
        <strain evidence="2">237g6f4</strain>
        <tissue evidence="2">Blood</tissue>
    </source>
</reference>
<keyword evidence="3" id="KW-1185">Reference proteome</keyword>
<sequence>MHNQWRGSRCDEGARIPRNLHGILDKGGGGIREETEKDPCKGNTKNILCTIRNLTLTSLNSSLQTFSARCVLHHCLIPSEFTLFQT</sequence>
<feature type="region of interest" description="Disordered" evidence="1">
    <location>
        <begin position="20"/>
        <end position="39"/>
    </location>
</feature>
<accession>A0AAV6YIW6</accession>
<dbReference type="Proteomes" id="UP000824782">
    <property type="component" value="Unassembled WGS sequence"/>
</dbReference>
<dbReference type="AlphaFoldDB" id="A0AAV6YIW6"/>
<name>A0AAV6YIW6_ENGPU</name>